<evidence type="ECO:0000313" key="3">
    <source>
        <dbReference type="Proteomes" id="UP000177682"/>
    </source>
</evidence>
<dbReference type="GO" id="GO:0005509">
    <property type="term" value="F:calcium ion binding"/>
    <property type="evidence" value="ECO:0007669"/>
    <property type="project" value="InterPro"/>
</dbReference>
<dbReference type="Pfam" id="PF00041">
    <property type="entry name" value="fn3"/>
    <property type="match status" value="1"/>
</dbReference>
<accession>A0A1F5PKL3</accession>
<dbReference type="EMBL" id="MFEY01000006">
    <property type="protein sequence ID" value="OGE90495.1"/>
    <property type="molecule type" value="Genomic_DNA"/>
</dbReference>
<feature type="domain" description="Fibronectin type-III" evidence="1">
    <location>
        <begin position="119"/>
        <end position="204"/>
    </location>
</feature>
<gene>
    <name evidence="2" type="ORF">A3E29_05120</name>
</gene>
<dbReference type="SMART" id="SM00060">
    <property type="entry name" value="FN3"/>
    <property type="match status" value="1"/>
</dbReference>
<dbReference type="GO" id="GO:0016020">
    <property type="term" value="C:membrane"/>
    <property type="evidence" value="ECO:0007669"/>
    <property type="project" value="InterPro"/>
</dbReference>
<dbReference type="InterPro" id="IPR036116">
    <property type="entry name" value="FN3_sf"/>
</dbReference>
<dbReference type="InterPro" id="IPR013783">
    <property type="entry name" value="Ig-like_fold"/>
</dbReference>
<reference evidence="2 3" key="1">
    <citation type="journal article" date="2016" name="Nat. Commun.">
        <title>Thousands of microbial genomes shed light on interconnected biogeochemical processes in an aquifer system.</title>
        <authorList>
            <person name="Anantharaman K."/>
            <person name="Brown C.T."/>
            <person name="Hug L.A."/>
            <person name="Sharon I."/>
            <person name="Castelle C.J."/>
            <person name="Probst A.J."/>
            <person name="Thomas B.C."/>
            <person name="Singh A."/>
            <person name="Wilkins M.J."/>
            <person name="Karaoz U."/>
            <person name="Brodie E.L."/>
            <person name="Williams K.H."/>
            <person name="Hubbard S.S."/>
            <person name="Banfield J.F."/>
        </authorList>
    </citation>
    <scope>NUCLEOTIDE SEQUENCE [LARGE SCALE GENOMIC DNA]</scope>
</reference>
<evidence type="ECO:0000259" key="1">
    <source>
        <dbReference type="PROSITE" id="PS50853"/>
    </source>
</evidence>
<dbReference type="SUPFAM" id="SSF49313">
    <property type="entry name" value="Cadherin-like"/>
    <property type="match status" value="2"/>
</dbReference>
<dbReference type="CDD" id="cd00063">
    <property type="entry name" value="FN3"/>
    <property type="match status" value="1"/>
</dbReference>
<dbReference type="InterPro" id="IPR036179">
    <property type="entry name" value="Ig-like_dom_sf"/>
</dbReference>
<dbReference type="InterPro" id="IPR014756">
    <property type="entry name" value="Ig_E-set"/>
</dbReference>
<protein>
    <recommendedName>
        <fullName evidence="1">Fibronectin type-III domain-containing protein</fullName>
    </recommendedName>
</protein>
<dbReference type="Pfam" id="PF05345">
    <property type="entry name" value="He_PIG"/>
    <property type="match status" value="2"/>
</dbReference>
<sequence length="697" mass="72817">MVVIVLSISFIFGLSILSPLSVAYAADVPVISSLSKTTARAGESLVITGSGFTATDNIVYITPNDKVASLTSNGQTISFTLPLSLSSNGHYVYVVNANGTSNKLVVVITGDPDTQAPSTPTNLKVDSVGSSNVDLSWTASTDNVGLAGYRIYRDGLLTDTAGPTSWGEGLLSPERTYTYKVSAVDAAGNESATSNVINVITKSIGTTSAPVIVSFFSSNATGSNAPIKSGETASLIAKVTGTPTPTVSVNNGVGVVSGIGSTFSFNVSPTVTTTYILTATNSAGIVTSSLTVTVIPASATTPAITSPLTAKAKMGVPFSYQITANNSPTSFDASLPDVKNSLFLHGGLSVDPKSGIISGTPDFFGNFTIDLTATSSSSTVSNKLALTILPNPNIPVITSSLEARAFAGEPFSYQITATNNPTSFEIEFFSNETFRNNLPVNSAGLISAIPFQNENISVFVKVSNASGTGRARLVFWIKDREQSIPVMTSPASAVGFVGQPFSYQFTGIDTPKGTQSPLFIDNVTNLPLGLTFDSSTKIISGSSKTAGVNIVGVGSSFLKIIIFDTETSNLSDPAMSPLRDGALINDRGTIFVIENGLKRGFTSLEVFKESGRKLSSVVEVDTANIPAGEVISDATQRHPRGTLVIFEGTIYFLGKDLRYPFPSEEVFLSWGHSFANVVPANSADMNSPVGPIVELKK</sequence>
<evidence type="ECO:0000313" key="2">
    <source>
        <dbReference type="EMBL" id="OGE90495.1"/>
    </source>
</evidence>
<name>A0A1F5PKL3_9BACT</name>
<dbReference type="SUPFAM" id="SSF81296">
    <property type="entry name" value="E set domains"/>
    <property type="match status" value="1"/>
</dbReference>
<dbReference type="SUPFAM" id="SSF48726">
    <property type="entry name" value="Immunoglobulin"/>
    <property type="match status" value="1"/>
</dbReference>
<organism evidence="2 3">
    <name type="scientific">Candidatus Doudnabacteria bacterium RIFCSPHIGHO2_12_FULL_48_16</name>
    <dbReference type="NCBI Taxonomy" id="1817838"/>
    <lineage>
        <taxon>Bacteria</taxon>
        <taxon>Candidatus Doudnaibacteriota</taxon>
    </lineage>
</organism>
<dbReference type="AlphaFoldDB" id="A0A1F5PKL3"/>
<comment type="caution">
    <text evidence="2">The sequence shown here is derived from an EMBL/GenBank/DDBJ whole genome shotgun (WGS) entry which is preliminary data.</text>
</comment>
<proteinExistence type="predicted"/>
<dbReference type="Gene3D" id="2.60.40.10">
    <property type="entry name" value="Immunoglobulins"/>
    <property type="match status" value="6"/>
</dbReference>
<dbReference type="InterPro" id="IPR003961">
    <property type="entry name" value="FN3_dom"/>
</dbReference>
<dbReference type="PROSITE" id="PS50853">
    <property type="entry name" value="FN3"/>
    <property type="match status" value="1"/>
</dbReference>
<dbReference type="InterPro" id="IPR015919">
    <property type="entry name" value="Cadherin-like_sf"/>
</dbReference>
<dbReference type="Proteomes" id="UP000177682">
    <property type="component" value="Unassembled WGS sequence"/>
</dbReference>
<dbReference type="SUPFAM" id="SSF49265">
    <property type="entry name" value="Fibronectin type III"/>
    <property type="match status" value="1"/>
</dbReference>